<gene>
    <name evidence="1" type="ORF">DI623_09920</name>
</gene>
<dbReference type="AlphaFoldDB" id="A0A2W5A870"/>
<feature type="non-terminal residue" evidence="1">
    <location>
        <position position="1"/>
    </location>
</feature>
<comment type="caution">
    <text evidence="1">The sequence shown here is derived from an EMBL/GenBank/DDBJ whole genome shotgun (WGS) entry which is preliminary data.</text>
</comment>
<protein>
    <recommendedName>
        <fullName evidence="3">MobA-like NTP transferase domain-containing protein</fullName>
    </recommendedName>
</protein>
<dbReference type="EMBL" id="QFNN01000055">
    <property type="protein sequence ID" value="PZO89546.1"/>
    <property type="molecule type" value="Genomic_DNA"/>
</dbReference>
<reference evidence="1 2" key="1">
    <citation type="submission" date="2017-08" db="EMBL/GenBank/DDBJ databases">
        <title>Infants hospitalized years apart are colonized by the same room-sourced microbial strains.</title>
        <authorList>
            <person name="Brooks B."/>
            <person name="Olm M.R."/>
            <person name="Firek B.A."/>
            <person name="Baker R."/>
            <person name="Thomas B.C."/>
            <person name="Morowitz M.J."/>
            <person name="Banfield J.F."/>
        </authorList>
    </citation>
    <scope>NUCLEOTIDE SEQUENCE [LARGE SCALE GENOMIC DNA]</scope>
    <source>
        <strain evidence="1">S2_018_000_R2_101</strain>
    </source>
</reference>
<sequence>PWPVFVTTADHPLLTRAMVSAFLAGAADCDVALAAVERHAMLARYPENKRTWLRFSDGAYSGANLFALATPRAVRALDLWSMAEQDRKKAFRLFWHFGPLLALRAITRTIGFAAAIRSAGRRNGFAARLVVLDDPEAAIDVDKVSDHEMAESILAARG</sequence>
<organism evidence="1 2">
    <name type="scientific">Sphingomonas sanxanigenens</name>
    <dbReference type="NCBI Taxonomy" id="397260"/>
    <lineage>
        <taxon>Bacteria</taxon>
        <taxon>Pseudomonadati</taxon>
        <taxon>Pseudomonadota</taxon>
        <taxon>Alphaproteobacteria</taxon>
        <taxon>Sphingomonadales</taxon>
        <taxon>Sphingomonadaceae</taxon>
        <taxon>Sphingomonas</taxon>
    </lineage>
</organism>
<dbReference type="Gene3D" id="3.90.550.10">
    <property type="entry name" value="Spore Coat Polysaccharide Biosynthesis Protein SpsA, Chain A"/>
    <property type="match status" value="1"/>
</dbReference>
<evidence type="ECO:0008006" key="3">
    <source>
        <dbReference type="Google" id="ProtNLM"/>
    </source>
</evidence>
<evidence type="ECO:0000313" key="1">
    <source>
        <dbReference type="EMBL" id="PZO89546.1"/>
    </source>
</evidence>
<name>A0A2W5A870_9SPHN</name>
<dbReference type="InterPro" id="IPR029044">
    <property type="entry name" value="Nucleotide-diphossugar_trans"/>
</dbReference>
<accession>A0A2W5A870</accession>
<evidence type="ECO:0000313" key="2">
    <source>
        <dbReference type="Proteomes" id="UP000249066"/>
    </source>
</evidence>
<dbReference type="SUPFAM" id="SSF53448">
    <property type="entry name" value="Nucleotide-diphospho-sugar transferases"/>
    <property type="match status" value="1"/>
</dbReference>
<proteinExistence type="predicted"/>
<dbReference type="Proteomes" id="UP000249066">
    <property type="component" value="Unassembled WGS sequence"/>
</dbReference>